<organism evidence="3 4">
    <name type="scientific">Phaseolus vulgaris</name>
    <name type="common">Kidney bean</name>
    <name type="synonym">French bean</name>
    <dbReference type="NCBI Taxonomy" id="3885"/>
    <lineage>
        <taxon>Eukaryota</taxon>
        <taxon>Viridiplantae</taxon>
        <taxon>Streptophyta</taxon>
        <taxon>Embryophyta</taxon>
        <taxon>Tracheophyta</taxon>
        <taxon>Spermatophyta</taxon>
        <taxon>Magnoliopsida</taxon>
        <taxon>eudicotyledons</taxon>
        <taxon>Gunneridae</taxon>
        <taxon>Pentapetalae</taxon>
        <taxon>rosids</taxon>
        <taxon>fabids</taxon>
        <taxon>Fabales</taxon>
        <taxon>Fabaceae</taxon>
        <taxon>Papilionoideae</taxon>
        <taxon>50 kb inversion clade</taxon>
        <taxon>NPAAA clade</taxon>
        <taxon>indigoferoid/millettioid clade</taxon>
        <taxon>Phaseoleae</taxon>
        <taxon>Phaseolus</taxon>
    </lineage>
</organism>
<dbReference type="OMA" id="RKTWMNH"/>
<proteinExistence type="predicted"/>
<dbReference type="Proteomes" id="UP000000226">
    <property type="component" value="Chromosome 2"/>
</dbReference>
<accession>V7CJC2</accession>
<reference evidence="4" key="1">
    <citation type="journal article" date="2014" name="Nat. Genet.">
        <title>A reference genome for common bean and genome-wide analysis of dual domestications.</title>
        <authorList>
            <person name="Schmutz J."/>
            <person name="McClean P.E."/>
            <person name="Mamidi S."/>
            <person name="Wu G.A."/>
            <person name="Cannon S.B."/>
            <person name="Grimwood J."/>
            <person name="Jenkins J."/>
            <person name="Shu S."/>
            <person name="Song Q."/>
            <person name="Chavarro C."/>
            <person name="Torres-Torres M."/>
            <person name="Geffroy V."/>
            <person name="Moghaddam S.M."/>
            <person name="Gao D."/>
            <person name="Abernathy B."/>
            <person name="Barry K."/>
            <person name="Blair M."/>
            <person name="Brick M.A."/>
            <person name="Chovatia M."/>
            <person name="Gepts P."/>
            <person name="Goodstein D.M."/>
            <person name="Gonzales M."/>
            <person name="Hellsten U."/>
            <person name="Hyten D.L."/>
            <person name="Jia G."/>
            <person name="Kelly J.D."/>
            <person name="Kudrna D."/>
            <person name="Lee R."/>
            <person name="Richard M.M."/>
            <person name="Miklas P.N."/>
            <person name="Osorno J.M."/>
            <person name="Rodrigues J."/>
            <person name="Thareau V."/>
            <person name="Urrea C.A."/>
            <person name="Wang M."/>
            <person name="Yu Y."/>
            <person name="Zhang M."/>
            <person name="Wing R.A."/>
            <person name="Cregan P.B."/>
            <person name="Rokhsar D.S."/>
            <person name="Jackson S.A."/>
        </authorList>
    </citation>
    <scope>NUCLEOTIDE SEQUENCE [LARGE SCALE GENOMIC DNA]</scope>
    <source>
        <strain evidence="4">cv. G19833</strain>
    </source>
</reference>
<gene>
    <name evidence="3" type="ORF">PHAVU_002G133900g</name>
</gene>
<evidence type="ECO:0000256" key="1">
    <source>
        <dbReference type="SAM" id="MobiDB-lite"/>
    </source>
</evidence>
<evidence type="ECO:0000313" key="4">
    <source>
        <dbReference type="Proteomes" id="UP000000226"/>
    </source>
</evidence>
<evidence type="ECO:0000313" key="3">
    <source>
        <dbReference type="EMBL" id="ESW30209.1"/>
    </source>
</evidence>
<feature type="compositionally biased region" description="Basic residues" evidence="1">
    <location>
        <begin position="56"/>
        <end position="68"/>
    </location>
</feature>
<dbReference type="Gramene" id="ESW30209">
    <property type="protein sequence ID" value="ESW30209"/>
    <property type="gene ID" value="PHAVU_002G133900g"/>
</dbReference>
<dbReference type="AlphaFoldDB" id="V7CJC2"/>
<feature type="chain" id="PRO_5004756216" evidence="2">
    <location>
        <begin position="34"/>
        <end position="84"/>
    </location>
</feature>
<keyword evidence="2" id="KW-0732">Signal</keyword>
<feature type="region of interest" description="Disordered" evidence="1">
    <location>
        <begin position="56"/>
        <end position="84"/>
    </location>
</feature>
<evidence type="ECO:0000256" key="2">
    <source>
        <dbReference type="SAM" id="SignalP"/>
    </source>
</evidence>
<feature type="non-terminal residue" evidence="3">
    <location>
        <position position="1"/>
    </location>
</feature>
<keyword evidence="4" id="KW-1185">Reference proteome</keyword>
<dbReference type="OrthoDB" id="1696886at2759"/>
<sequence length="84" mass="9815">SSNTTQHKSKMVHQVTCFILFLLLATSLVSVHSRNTLTPEDHAQEQHKIWHRKTWMNHGSHRGPKKHLLNPTIQHPFQPRELPL</sequence>
<dbReference type="EMBL" id="CM002289">
    <property type="protein sequence ID" value="ESW30209.1"/>
    <property type="molecule type" value="Genomic_DNA"/>
</dbReference>
<name>V7CJC2_PHAVU</name>
<feature type="signal peptide" evidence="2">
    <location>
        <begin position="1"/>
        <end position="33"/>
    </location>
</feature>
<protein>
    <submittedName>
        <fullName evidence="3">Uncharacterized protein</fullName>
    </submittedName>
</protein>
<dbReference type="eggNOG" id="ENOG502SBX0">
    <property type="taxonomic scope" value="Eukaryota"/>
</dbReference>